<evidence type="ECO:0000259" key="3">
    <source>
        <dbReference type="Pfam" id="PF13439"/>
    </source>
</evidence>
<dbReference type="InterPro" id="IPR028098">
    <property type="entry name" value="Glyco_trans_4-like_N"/>
</dbReference>
<dbReference type="OrthoDB" id="132546at2157"/>
<dbReference type="AlphaFoldDB" id="A0A1M4MLJ5"/>
<dbReference type="RefSeq" id="WP_074370049.1">
    <property type="nucleotide sequence ID" value="NZ_FMID01000041.1"/>
</dbReference>
<dbReference type="EC" id="2.4.1.250" evidence="4"/>
<accession>A0A1M4MLJ5</accession>
<keyword evidence="4" id="KW-0328">Glycosyltransferase</keyword>
<dbReference type="PANTHER" id="PTHR46401">
    <property type="entry name" value="GLYCOSYLTRANSFERASE WBBK-RELATED"/>
    <property type="match status" value="1"/>
</dbReference>
<evidence type="ECO:0000313" key="4">
    <source>
        <dbReference type="EMBL" id="SCL75811.1"/>
    </source>
</evidence>
<dbReference type="Pfam" id="PF00534">
    <property type="entry name" value="Glycos_transf_1"/>
    <property type="match status" value="1"/>
</dbReference>
<feature type="domain" description="Glycosyl transferase family 1" evidence="2">
    <location>
        <begin position="231"/>
        <end position="384"/>
    </location>
</feature>
<reference evidence="4 5" key="1">
    <citation type="submission" date="2016-08" db="EMBL/GenBank/DDBJ databases">
        <authorList>
            <person name="Seilhamer J.J."/>
        </authorList>
    </citation>
    <scope>NUCLEOTIDE SEQUENCE [LARGE SCALE GENOMIC DNA]</scope>
    <source>
        <strain evidence="4">L21-II-0</strain>
    </source>
</reference>
<feature type="domain" description="Glycosyltransferase subfamily 4-like N-terminal" evidence="3">
    <location>
        <begin position="106"/>
        <end position="210"/>
    </location>
</feature>
<evidence type="ECO:0000313" key="5">
    <source>
        <dbReference type="Proteomes" id="UP000184671"/>
    </source>
</evidence>
<proteinExistence type="predicted"/>
<keyword evidence="1 4" id="KW-0808">Transferase</keyword>
<name>A0A1M4MLJ5_9EURY</name>
<gene>
    <name evidence="4" type="primary">mshA_2</name>
    <name evidence="4" type="ORF">L21_1725</name>
</gene>
<dbReference type="Proteomes" id="UP000184671">
    <property type="component" value="Unassembled WGS sequence"/>
</dbReference>
<evidence type="ECO:0000256" key="1">
    <source>
        <dbReference type="ARBA" id="ARBA00022679"/>
    </source>
</evidence>
<dbReference type="Gene3D" id="3.40.50.2000">
    <property type="entry name" value="Glycogen Phosphorylase B"/>
    <property type="match status" value="2"/>
</dbReference>
<dbReference type="CDD" id="cd03809">
    <property type="entry name" value="GT4_MtfB-like"/>
    <property type="match status" value="1"/>
</dbReference>
<dbReference type="InterPro" id="IPR001296">
    <property type="entry name" value="Glyco_trans_1"/>
</dbReference>
<dbReference type="SUPFAM" id="SSF53756">
    <property type="entry name" value="UDP-Glycosyltransferase/glycogen phosphorylase"/>
    <property type="match status" value="1"/>
</dbReference>
<dbReference type="EMBL" id="FMID01000041">
    <property type="protein sequence ID" value="SCL75811.1"/>
    <property type="molecule type" value="Genomic_DNA"/>
</dbReference>
<protein>
    <submittedName>
        <fullName evidence="4">D-inositol 3-phosphate glycosyltransferase</fullName>
        <ecNumber evidence="4">2.4.1.250</ecNumber>
    </submittedName>
</protein>
<organism evidence="4 5">
    <name type="scientific">Methanoculleus chikugoensis</name>
    <dbReference type="NCBI Taxonomy" id="118126"/>
    <lineage>
        <taxon>Archaea</taxon>
        <taxon>Methanobacteriati</taxon>
        <taxon>Methanobacteriota</taxon>
        <taxon>Stenosarchaea group</taxon>
        <taxon>Methanomicrobia</taxon>
        <taxon>Methanomicrobiales</taxon>
        <taxon>Methanomicrobiaceae</taxon>
        <taxon>Methanoculleus</taxon>
    </lineage>
</organism>
<evidence type="ECO:0000259" key="2">
    <source>
        <dbReference type="Pfam" id="PF00534"/>
    </source>
</evidence>
<sequence>MKILYDHQIFTIQKYGGISRYFCELMGRLSQDPDIELTLALCKSRNENLRNLHLTNRGRKNNNISLCDAQESPIIQKIVHLGLPVARKIAHIGFPIIRKIAPIDVLNNLRSNQRESIRLLNKQKYDIFHPTYYDPYFLQHLQQKPFILTIYDMIHELYPDYFSPNDFTKIWKKELIGQTEAIIAISESTKNDIMKFTGVESDRISVVYLGNPLEYLDQPYRIKKNFEYPTLEKPYILFVGNRDGYKNFMFFIKSITELLKKNENLRVYCAGGGPFTHSELKIFNTLDIFSKVRYVKTNDLIMKHLYENACAFVFPSLYEGFGLPILEAFSCSCPALLSNSSSLPEVGADAACYFDPIDPESLIQSVETVISDDHYREKLIKKGLERVKLFSWENTAQATKKIYDNLLYQ</sequence>
<dbReference type="Pfam" id="PF13439">
    <property type="entry name" value="Glyco_transf_4"/>
    <property type="match status" value="1"/>
</dbReference>
<dbReference type="GO" id="GO:0102710">
    <property type="term" value="F:D-inositol-3-phosphate glycosyltransferase activity"/>
    <property type="evidence" value="ECO:0007669"/>
    <property type="project" value="UniProtKB-EC"/>
</dbReference>
<dbReference type="PANTHER" id="PTHR46401:SF2">
    <property type="entry name" value="GLYCOSYLTRANSFERASE WBBK-RELATED"/>
    <property type="match status" value="1"/>
</dbReference>
<dbReference type="STRING" id="118126.L21_1725"/>